<sequence>MNAGRLVPWGRREDGVQEAWKNYHLSLPWLYFLIPAHSLQPRSCRARSFLQSCLECPELYSDSCPQASSLFVLPEMCGIWNFSQVVESVVVKPEGRGQGTTFKRMTEPEDTT</sequence>
<keyword evidence="2" id="KW-1185">Reference proteome</keyword>
<evidence type="ECO:0000313" key="2">
    <source>
        <dbReference type="Proteomes" id="UP001176941"/>
    </source>
</evidence>
<evidence type="ECO:0000313" key="1">
    <source>
        <dbReference type="EMBL" id="CAI9161648.1"/>
    </source>
</evidence>
<organism evidence="1 2">
    <name type="scientific">Rangifer tarandus platyrhynchus</name>
    <name type="common">Svalbard reindeer</name>
    <dbReference type="NCBI Taxonomy" id="3082113"/>
    <lineage>
        <taxon>Eukaryota</taxon>
        <taxon>Metazoa</taxon>
        <taxon>Chordata</taxon>
        <taxon>Craniata</taxon>
        <taxon>Vertebrata</taxon>
        <taxon>Euteleostomi</taxon>
        <taxon>Mammalia</taxon>
        <taxon>Eutheria</taxon>
        <taxon>Laurasiatheria</taxon>
        <taxon>Artiodactyla</taxon>
        <taxon>Ruminantia</taxon>
        <taxon>Pecora</taxon>
        <taxon>Cervidae</taxon>
        <taxon>Odocoileinae</taxon>
        <taxon>Rangifer</taxon>
    </lineage>
</organism>
<accession>A0ABN8YJ95</accession>
<dbReference type="Proteomes" id="UP001176941">
    <property type="component" value="Chromosome 20"/>
</dbReference>
<proteinExistence type="predicted"/>
<gene>
    <name evidence="1" type="ORF">MRATA1EN1_LOCUS10610</name>
</gene>
<protein>
    <submittedName>
        <fullName evidence="1">Uncharacterized protein</fullName>
    </submittedName>
</protein>
<name>A0ABN8YJ95_RANTA</name>
<reference evidence="1" key="1">
    <citation type="submission" date="2023-04" db="EMBL/GenBank/DDBJ databases">
        <authorList>
            <consortium name="ELIXIR-Norway"/>
        </authorList>
    </citation>
    <scope>NUCLEOTIDE SEQUENCE [LARGE SCALE GENOMIC DNA]</scope>
</reference>
<dbReference type="EMBL" id="OX459956">
    <property type="protein sequence ID" value="CAI9161648.1"/>
    <property type="molecule type" value="Genomic_DNA"/>
</dbReference>